<dbReference type="AlphaFoldDB" id="A0A397W1J4"/>
<dbReference type="Pfam" id="PF13424">
    <property type="entry name" value="TPR_12"/>
    <property type="match status" value="1"/>
</dbReference>
<dbReference type="InterPro" id="IPR011990">
    <property type="entry name" value="TPR-like_helical_dom_sf"/>
</dbReference>
<dbReference type="Proteomes" id="UP000266673">
    <property type="component" value="Unassembled WGS sequence"/>
</dbReference>
<keyword evidence="2 3" id="KW-0802">TPR repeat</keyword>
<proteinExistence type="predicted"/>
<dbReference type="SMART" id="SM00028">
    <property type="entry name" value="TPR"/>
    <property type="match status" value="3"/>
</dbReference>
<name>A0A397W1J4_9GLOM</name>
<gene>
    <name evidence="4" type="ORF">C2G38_2065670</name>
</gene>
<dbReference type="SUPFAM" id="SSF48452">
    <property type="entry name" value="TPR-like"/>
    <property type="match status" value="1"/>
</dbReference>
<feature type="repeat" description="TPR" evidence="3">
    <location>
        <begin position="27"/>
        <end position="60"/>
    </location>
</feature>
<protein>
    <submittedName>
        <fullName evidence="4">Uncharacterized protein</fullName>
    </submittedName>
</protein>
<dbReference type="OrthoDB" id="2432957at2759"/>
<dbReference type="Gene3D" id="1.25.40.10">
    <property type="entry name" value="Tetratricopeptide repeat domain"/>
    <property type="match status" value="1"/>
</dbReference>
<evidence type="ECO:0000313" key="5">
    <source>
        <dbReference type="Proteomes" id="UP000266673"/>
    </source>
</evidence>
<keyword evidence="5" id="KW-1185">Reference proteome</keyword>
<keyword evidence="1" id="KW-0677">Repeat</keyword>
<dbReference type="Gene3D" id="3.30.200.20">
    <property type="entry name" value="Phosphorylase Kinase, domain 1"/>
    <property type="match status" value="1"/>
</dbReference>
<reference evidence="4 5" key="1">
    <citation type="submission" date="2018-06" db="EMBL/GenBank/DDBJ databases">
        <title>Comparative genomics reveals the genomic features of Rhizophagus irregularis, R. cerebriforme, R. diaphanum and Gigaspora rosea, and their symbiotic lifestyle signature.</title>
        <authorList>
            <person name="Morin E."/>
            <person name="San Clemente H."/>
            <person name="Chen E.C.H."/>
            <person name="De La Providencia I."/>
            <person name="Hainaut M."/>
            <person name="Kuo A."/>
            <person name="Kohler A."/>
            <person name="Murat C."/>
            <person name="Tang N."/>
            <person name="Roy S."/>
            <person name="Loubradou J."/>
            <person name="Henrissat B."/>
            <person name="Grigoriev I.V."/>
            <person name="Corradi N."/>
            <person name="Roux C."/>
            <person name="Martin F.M."/>
        </authorList>
    </citation>
    <scope>NUCLEOTIDE SEQUENCE [LARGE SCALE GENOMIC DNA]</scope>
    <source>
        <strain evidence="4 5">DAOM 194757</strain>
    </source>
</reference>
<feature type="non-terminal residue" evidence="4">
    <location>
        <position position="1"/>
    </location>
</feature>
<dbReference type="Pfam" id="PF13181">
    <property type="entry name" value="TPR_8"/>
    <property type="match status" value="1"/>
</dbReference>
<dbReference type="InterPro" id="IPR011009">
    <property type="entry name" value="Kinase-like_dom_sf"/>
</dbReference>
<sequence>LTYFYIGKYEESLADLNKSLEIDPNKMITLNNRAIAYQGLNRLEEALADLNRLLESDPNHALALNTRGEIYRQMGRHKESLSDLNKSFGIKSYNTDMTYLRFGTCPNCKKYNTGFLYCHSCDSQICQKWTSGNFEIDKFIKIAQINSKYYHKVIEFIPYNKLENIKQIGQGGFSTVYTATWIDGKRIYKYDINHIKLLLTREPCTVALKSLTGISNEPL</sequence>
<evidence type="ECO:0000256" key="1">
    <source>
        <dbReference type="ARBA" id="ARBA00022737"/>
    </source>
</evidence>
<dbReference type="PANTHER" id="PTHR44858">
    <property type="entry name" value="TETRATRICOPEPTIDE REPEAT PROTEIN 6"/>
    <property type="match status" value="1"/>
</dbReference>
<organism evidence="4 5">
    <name type="scientific">Gigaspora rosea</name>
    <dbReference type="NCBI Taxonomy" id="44941"/>
    <lineage>
        <taxon>Eukaryota</taxon>
        <taxon>Fungi</taxon>
        <taxon>Fungi incertae sedis</taxon>
        <taxon>Mucoromycota</taxon>
        <taxon>Glomeromycotina</taxon>
        <taxon>Glomeromycetes</taxon>
        <taxon>Diversisporales</taxon>
        <taxon>Gigasporaceae</taxon>
        <taxon>Gigaspora</taxon>
    </lineage>
</organism>
<accession>A0A397W1J4</accession>
<feature type="non-terminal residue" evidence="4">
    <location>
        <position position="219"/>
    </location>
</feature>
<dbReference type="InterPro" id="IPR019734">
    <property type="entry name" value="TPR_rpt"/>
</dbReference>
<dbReference type="SUPFAM" id="SSF56112">
    <property type="entry name" value="Protein kinase-like (PK-like)"/>
    <property type="match status" value="1"/>
</dbReference>
<evidence type="ECO:0000256" key="3">
    <source>
        <dbReference type="PROSITE-ProRule" id="PRU00339"/>
    </source>
</evidence>
<dbReference type="EMBL" id="QKWP01000146">
    <property type="protein sequence ID" value="RIB26163.1"/>
    <property type="molecule type" value="Genomic_DNA"/>
</dbReference>
<dbReference type="InterPro" id="IPR050498">
    <property type="entry name" value="Ycf3"/>
</dbReference>
<comment type="caution">
    <text evidence="4">The sequence shown here is derived from an EMBL/GenBank/DDBJ whole genome shotgun (WGS) entry which is preliminary data.</text>
</comment>
<dbReference type="PANTHER" id="PTHR44858:SF1">
    <property type="entry name" value="UDP-N-ACETYLGLUCOSAMINE--PEPTIDE N-ACETYLGLUCOSAMINYLTRANSFERASE SPINDLY-RELATED"/>
    <property type="match status" value="1"/>
</dbReference>
<dbReference type="STRING" id="44941.A0A397W1J4"/>
<evidence type="ECO:0000256" key="2">
    <source>
        <dbReference type="ARBA" id="ARBA00022803"/>
    </source>
</evidence>
<evidence type="ECO:0000313" key="4">
    <source>
        <dbReference type="EMBL" id="RIB26163.1"/>
    </source>
</evidence>
<dbReference type="PROSITE" id="PS50005">
    <property type="entry name" value="TPR"/>
    <property type="match status" value="1"/>
</dbReference>